<protein>
    <submittedName>
        <fullName evidence="2">Uncharacterized protein</fullName>
    </submittedName>
</protein>
<evidence type="ECO:0000313" key="2">
    <source>
        <dbReference type="EMBL" id="GJJ13824.1"/>
    </source>
</evidence>
<name>A0AAV5AM82_9AGAM</name>
<dbReference type="Proteomes" id="UP001050691">
    <property type="component" value="Unassembled WGS sequence"/>
</dbReference>
<keyword evidence="1" id="KW-0472">Membrane</keyword>
<keyword evidence="3" id="KW-1185">Reference proteome</keyword>
<keyword evidence="1" id="KW-0812">Transmembrane</keyword>
<feature type="transmembrane region" description="Helical" evidence="1">
    <location>
        <begin position="12"/>
        <end position="30"/>
    </location>
</feature>
<proteinExistence type="predicted"/>
<dbReference type="EMBL" id="BPWL01000009">
    <property type="protein sequence ID" value="GJJ13824.1"/>
    <property type="molecule type" value="Genomic_DNA"/>
</dbReference>
<sequence length="123" mass="14163">MSPIHSLIDWNRLIFLPAALCSAIPGGLVARMFRFDYQRHLDISDHAEETVPVIVPPPPSRATMFFKKEHFVEGILIPQRAPRSFLKPYYVLALGKMDHRAVVRRSDIVTTRRWCADVKSTYN</sequence>
<gene>
    <name evidence="2" type="ORF">Clacol_008081</name>
</gene>
<comment type="caution">
    <text evidence="2">The sequence shown here is derived from an EMBL/GenBank/DDBJ whole genome shotgun (WGS) entry which is preliminary data.</text>
</comment>
<keyword evidence="1" id="KW-1133">Transmembrane helix</keyword>
<evidence type="ECO:0000313" key="3">
    <source>
        <dbReference type="Proteomes" id="UP001050691"/>
    </source>
</evidence>
<reference evidence="2" key="1">
    <citation type="submission" date="2021-10" db="EMBL/GenBank/DDBJ databases">
        <title>De novo Genome Assembly of Clathrus columnatus (Basidiomycota, Fungi) Using Illumina and Nanopore Sequence Data.</title>
        <authorList>
            <person name="Ogiso-Tanaka E."/>
            <person name="Itagaki H."/>
            <person name="Hosoya T."/>
            <person name="Hosaka K."/>
        </authorList>
    </citation>
    <scope>NUCLEOTIDE SEQUENCE</scope>
    <source>
        <strain evidence="2">MO-923</strain>
    </source>
</reference>
<accession>A0AAV5AM82</accession>
<dbReference type="AlphaFoldDB" id="A0AAV5AM82"/>
<evidence type="ECO:0000256" key="1">
    <source>
        <dbReference type="SAM" id="Phobius"/>
    </source>
</evidence>
<organism evidence="2 3">
    <name type="scientific">Clathrus columnatus</name>
    <dbReference type="NCBI Taxonomy" id="1419009"/>
    <lineage>
        <taxon>Eukaryota</taxon>
        <taxon>Fungi</taxon>
        <taxon>Dikarya</taxon>
        <taxon>Basidiomycota</taxon>
        <taxon>Agaricomycotina</taxon>
        <taxon>Agaricomycetes</taxon>
        <taxon>Phallomycetidae</taxon>
        <taxon>Phallales</taxon>
        <taxon>Clathraceae</taxon>
        <taxon>Clathrus</taxon>
    </lineage>
</organism>